<keyword evidence="1" id="KW-0812">Transmembrane</keyword>
<reference evidence="2 3" key="1">
    <citation type="submission" date="2017-02" db="EMBL/GenBank/DDBJ databases">
        <authorList>
            <person name="Peterson S.W."/>
        </authorList>
    </citation>
    <scope>NUCLEOTIDE SEQUENCE [LARGE SCALE GENOMIC DNA]</scope>
    <source>
        <strain evidence="2 3">ATCC 27749</strain>
    </source>
</reference>
<dbReference type="STRING" id="745368.SAMN02745178_00093"/>
<keyword evidence="1" id="KW-0472">Membrane</keyword>
<protein>
    <submittedName>
        <fullName evidence="2">Uncharacterized protein</fullName>
    </submittedName>
</protein>
<gene>
    <name evidence="2" type="ORF">SAMN02745178_00093</name>
</gene>
<dbReference type="AlphaFoldDB" id="A0A1T4W771"/>
<dbReference type="RefSeq" id="WP_078783115.1">
    <property type="nucleotide sequence ID" value="NZ_DBFACX010000038.1"/>
</dbReference>
<proteinExistence type="predicted"/>
<accession>A0A1T4W771</accession>
<keyword evidence="1" id="KW-1133">Transmembrane helix</keyword>
<feature type="transmembrane region" description="Helical" evidence="1">
    <location>
        <begin position="38"/>
        <end position="58"/>
    </location>
</feature>
<evidence type="ECO:0000256" key="1">
    <source>
        <dbReference type="SAM" id="Phobius"/>
    </source>
</evidence>
<sequence length="89" mass="9193">MNWELIKHKFCRLVVTASLLLGGVMVSAAASGTMPLWAALLGLFAAVVMLNAACGILLGTPAAEPRRAVPARTSRPAVQLCVVRGGHAA</sequence>
<name>A0A1T4W771_9FIRM</name>
<dbReference type="GeneID" id="93336593"/>
<evidence type="ECO:0000313" key="2">
    <source>
        <dbReference type="EMBL" id="SKA73106.1"/>
    </source>
</evidence>
<dbReference type="Proteomes" id="UP000190286">
    <property type="component" value="Unassembled WGS sequence"/>
</dbReference>
<organism evidence="2 3">
    <name type="scientific">Gemmiger formicilis</name>
    <dbReference type="NCBI Taxonomy" id="745368"/>
    <lineage>
        <taxon>Bacteria</taxon>
        <taxon>Bacillati</taxon>
        <taxon>Bacillota</taxon>
        <taxon>Clostridia</taxon>
        <taxon>Eubacteriales</taxon>
        <taxon>Gemmiger</taxon>
    </lineage>
</organism>
<keyword evidence="3" id="KW-1185">Reference proteome</keyword>
<dbReference type="EMBL" id="FUYF01000001">
    <property type="protein sequence ID" value="SKA73106.1"/>
    <property type="molecule type" value="Genomic_DNA"/>
</dbReference>
<evidence type="ECO:0000313" key="3">
    <source>
        <dbReference type="Proteomes" id="UP000190286"/>
    </source>
</evidence>